<evidence type="ECO:0000256" key="15">
    <source>
        <dbReference type="ARBA" id="ARBA00048679"/>
    </source>
</evidence>
<evidence type="ECO:0000256" key="10">
    <source>
        <dbReference type="ARBA" id="ARBA00022989"/>
    </source>
</evidence>
<keyword evidence="25" id="KW-0675">Receptor</keyword>
<evidence type="ECO:0000256" key="13">
    <source>
        <dbReference type="ARBA" id="ARBA00023180"/>
    </source>
</evidence>
<dbReference type="InterPro" id="IPR011009">
    <property type="entry name" value="Kinase-like_dom_sf"/>
</dbReference>
<dbReference type="PROSITE" id="PS50948">
    <property type="entry name" value="PAN"/>
    <property type="match status" value="1"/>
</dbReference>
<keyword evidence="26" id="KW-1185">Reference proteome</keyword>
<dbReference type="InterPro" id="IPR000742">
    <property type="entry name" value="EGF"/>
</dbReference>
<dbReference type="SUPFAM" id="SSF56112">
    <property type="entry name" value="Protein kinase-like (PK-like)"/>
    <property type="match status" value="1"/>
</dbReference>
<keyword evidence="6 20" id="KW-0732">Signal</keyword>
<feature type="region of interest" description="Disordered" evidence="18">
    <location>
        <begin position="791"/>
        <end position="815"/>
    </location>
</feature>
<dbReference type="FunFam" id="3.30.200.20:FF:000195">
    <property type="entry name" value="G-type lectin S-receptor-like serine/threonine-protein kinase"/>
    <property type="match status" value="1"/>
</dbReference>
<evidence type="ECO:0000313" key="25">
    <source>
        <dbReference type="EMBL" id="PSS24732.1"/>
    </source>
</evidence>
<protein>
    <recommendedName>
        <fullName evidence="16">Receptor-like serine/threonine-protein kinase</fullName>
        <ecNumber evidence="16">2.7.11.1</ecNumber>
    </recommendedName>
</protein>
<evidence type="ECO:0000259" key="24">
    <source>
        <dbReference type="PROSITE" id="PS50948"/>
    </source>
</evidence>
<dbReference type="InterPro" id="IPR000858">
    <property type="entry name" value="S_locus_glycoprot_dom"/>
</dbReference>
<feature type="compositionally biased region" description="Polar residues" evidence="18">
    <location>
        <begin position="792"/>
        <end position="815"/>
    </location>
</feature>
<feature type="domain" description="Bulb-type lectin" evidence="23">
    <location>
        <begin position="24"/>
        <end position="148"/>
    </location>
</feature>
<feature type="chain" id="PRO_5015356339" description="Receptor-like serine/threonine-protein kinase" evidence="20">
    <location>
        <begin position="24"/>
        <end position="815"/>
    </location>
</feature>
<dbReference type="GO" id="GO:0106310">
    <property type="term" value="F:protein serine kinase activity"/>
    <property type="evidence" value="ECO:0007669"/>
    <property type="project" value="RHEA"/>
</dbReference>
<dbReference type="InterPro" id="IPR021820">
    <property type="entry name" value="S-locus_recpt_kinase_C"/>
</dbReference>
<comment type="subcellular location">
    <subcellularLocation>
        <location evidence="1">Cell membrane</location>
        <topology evidence="1">Single-pass type I membrane protein</topology>
    </subcellularLocation>
</comment>
<dbReference type="CDD" id="cd14066">
    <property type="entry name" value="STKc_IRAK"/>
    <property type="match status" value="1"/>
</dbReference>
<dbReference type="Gene3D" id="2.90.10.10">
    <property type="entry name" value="Bulb-type lectin domain"/>
    <property type="match status" value="1"/>
</dbReference>
<dbReference type="Gramene" id="PSS24732">
    <property type="protein sequence ID" value="PSS24732"/>
    <property type="gene ID" value="CEY00_Acc09649"/>
</dbReference>
<evidence type="ECO:0000256" key="3">
    <source>
        <dbReference type="ARBA" id="ARBA00022527"/>
    </source>
</evidence>
<dbReference type="Proteomes" id="UP000241394">
    <property type="component" value="Chromosome LG8"/>
</dbReference>
<keyword evidence="9 16" id="KW-0067">ATP-binding</keyword>
<dbReference type="OrthoDB" id="1910371at2759"/>
<keyword evidence="17" id="KW-0245">EGF-like domain</keyword>
<evidence type="ECO:0000256" key="2">
    <source>
        <dbReference type="ARBA" id="ARBA00022475"/>
    </source>
</evidence>
<keyword evidence="8 16" id="KW-0418">Kinase</keyword>
<dbReference type="SMART" id="SM00108">
    <property type="entry name" value="B_lectin"/>
    <property type="match status" value="1"/>
</dbReference>
<dbReference type="PROSITE" id="PS00108">
    <property type="entry name" value="PROTEIN_KINASE_ST"/>
    <property type="match status" value="1"/>
</dbReference>
<dbReference type="Pfam" id="PF07714">
    <property type="entry name" value="PK_Tyr_Ser-Thr"/>
    <property type="match status" value="1"/>
</dbReference>
<dbReference type="CDD" id="cd00028">
    <property type="entry name" value="B_lectin"/>
    <property type="match status" value="1"/>
</dbReference>
<reference evidence="26" key="2">
    <citation type="journal article" date="2018" name="BMC Genomics">
        <title>A manually annotated Actinidia chinensis var. chinensis (kiwifruit) genome highlights the challenges associated with draft genomes and gene prediction in plants.</title>
        <authorList>
            <person name="Pilkington S.M."/>
            <person name="Crowhurst R."/>
            <person name="Hilario E."/>
            <person name="Nardozza S."/>
            <person name="Fraser L."/>
            <person name="Peng Y."/>
            <person name="Gunaseelan K."/>
            <person name="Simpson R."/>
            <person name="Tahir J."/>
            <person name="Deroles S.C."/>
            <person name="Templeton K."/>
            <person name="Luo Z."/>
            <person name="Davy M."/>
            <person name="Cheng C."/>
            <person name="McNeilage M."/>
            <person name="Scaglione D."/>
            <person name="Liu Y."/>
            <person name="Zhang Q."/>
            <person name="Datson P."/>
            <person name="De Silva N."/>
            <person name="Gardiner S.E."/>
            <person name="Bassett H."/>
            <person name="Chagne D."/>
            <person name="McCallum J."/>
            <person name="Dzierzon H."/>
            <person name="Deng C."/>
            <person name="Wang Y.Y."/>
            <person name="Barron L."/>
            <person name="Manako K."/>
            <person name="Bowen J."/>
            <person name="Foster T.M."/>
            <person name="Erridge Z.A."/>
            <person name="Tiffin H."/>
            <person name="Waite C.N."/>
            <person name="Davies K.M."/>
            <person name="Grierson E.P."/>
            <person name="Laing W.A."/>
            <person name="Kirk R."/>
            <person name="Chen X."/>
            <person name="Wood M."/>
            <person name="Montefiori M."/>
            <person name="Brummell D.A."/>
            <person name="Schwinn K.E."/>
            <person name="Catanach A."/>
            <person name="Fullerton C."/>
            <person name="Li D."/>
            <person name="Meiyalaghan S."/>
            <person name="Nieuwenhuizen N."/>
            <person name="Read N."/>
            <person name="Prakash R."/>
            <person name="Hunter D."/>
            <person name="Zhang H."/>
            <person name="McKenzie M."/>
            <person name="Knabel M."/>
            <person name="Harris A."/>
            <person name="Allan A.C."/>
            <person name="Gleave A."/>
            <person name="Chen A."/>
            <person name="Janssen B.J."/>
            <person name="Plunkett B."/>
            <person name="Ampomah-Dwamena C."/>
            <person name="Voogd C."/>
            <person name="Leif D."/>
            <person name="Lafferty D."/>
            <person name="Souleyre E.J.F."/>
            <person name="Varkonyi-Gasic E."/>
            <person name="Gambi F."/>
            <person name="Hanley J."/>
            <person name="Yao J.L."/>
            <person name="Cheung J."/>
            <person name="David K.M."/>
            <person name="Warren B."/>
            <person name="Marsh K."/>
            <person name="Snowden K.C."/>
            <person name="Lin-Wang K."/>
            <person name="Brian L."/>
            <person name="Martinez-Sanchez M."/>
            <person name="Wang M."/>
            <person name="Ileperuma N."/>
            <person name="Macnee N."/>
            <person name="Campin R."/>
            <person name="McAtee P."/>
            <person name="Drummond R.S.M."/>
            <person name="Espley R.V."/>
            <person name="Ireland H.S."/>
            <person name="Wu R."/>
            <person name="Atkinson R.G."/>
            <person name="Karunairetnam S."/>
            <person name="Bulley S."/>
            <person name="Chunkath S."/>
            <person name="Hanley Z."/>
            <person name="Storey R."/>
            <person name="Thrimawithana A.H."/>
            <person name="Thomson S."/>
            <person name="David C."/>
            <person name="Testolin R."/>
            <person name="Huang H."/>
            <person name="Hellens R.P."/>
            <person name="Schaffer R.J."/>
        </authorList>
    </citation>
    <scope>NUCLEOTIDE SEQUENCE [LARGE SCALE GENOMIC DNA]</scope>
    <source>
        <strain evidence="26">cv. Red5</strain>
    </source>
</reference>
<dbReference type="CDD" id="cd01098">
    <property type="entry name" value="PAN_AP_plant"/>
    <property type="match status" value="1"/>
</dbReference>
<dbReference type="PROSITE" id="PS50927">
    <property type="entry name" value="BULB_LECTIN"/>
    <property type="match status" value="1"/>
</dbReference>
<feature type="domain" description="Apple" evidence="24">
    <location>
        <begin position="339"/>
        <end position="416"/>
    </location>
</feature>
<feature type="domain" description="EGF-like" evidence="22">
    <location>
        <begin position="284"/>
        <end position="320"/>
    </location>
</feature>
<dbReference type="Gene3D" id="1.10.510.10">
    <property type="entry name" value="Transferase(Phosphotransferase) domain 1"/>
    <property type="match status" value="1"/>
</dbReference>
<dbReference type="SMART" id="SM00220">
    <property type="entry name" value="S_TKc"/>
    <property type="match status" value="1"/>
</dbReference>
<dbReference type="PIRSF" id="PIRSF000641">
    <property type="entry name" value="SRK"/>
    <property type="match status" value="1"/>
</dbReference>
<dbReference type="GO" id="GO:0030246">
    <property type="term" value="F:carbohydrate binding"/>
    <property type="evidence" value="ECO:0007669"/>
    <property type="project" value="UniProtKB-KW"/>
</dbReference>
<keyword evidence="12" id="KW-1015">Disulfide bond</keyword>
<dbReference type="PROSITE" id="PS50026">
    <property type="entry name" value="EGF_3"/>
    <property type="match status" value="1"/>
</dbReference>
<dbReference type="InterPro" id="IPR001245">
    <property type="entry name" value="Ser-Thr/Tyr_kinase_cat_dom"/>
</dbReference>
<dbReference type="Gene3D" id="3.30.200.20">
    <property type="entry name" value="Phosphorylase Kinase, domain 1"/>
    <property type="match status" value="1"/>
</dbReference>
<evidence type="ECO:0000313" key="26">
    <source>
        <dbReference type="Proteomes" id="UP000241394"/>
    </source>
</evidence>
<dbReference type="OMA" id="NQEWYLT"/>
<dbReference type="Pfam" id="PF01453">
    <property type="entry name" value="B_lectin"/>
    <property type="match status" value="1"/>
</dbReference>
<dbReference type="InParanoid" id="A0A2R6RAZ9"/>
<feature type="signal peptide" evidence="20">
    <location>
        <begin position="1"/>
        <end position="23"/>
    </location>
</feature>
<dbReference type="Pfam" id="PF00954">
    <property type="entry name" value="S_locus_glycop"/>
    <property type="match status" value="1"/>
</dbReference>
<dbReference type="EMBL" id="NKQK01000008">
    <property type="protein sequence ID" value="PSS24732.1"/>
    <property type="molecule type" value="Genomic_DNA"/>
</dbReference>
<evidence type="ECO:0000256" key="20">
    <source>
        <dbReference type="SAM" id="SignalP"/>
    </source>
</evidence>
<dbReference type="SUPFAM" id="SSF51110">
    <property type="entry name" value="alpha-D-mannose-specific plant lectins"/>
    <property type="match status" value="1"/>
</dbReference>
<keyword evidence="13" id="KW-0325">Glycoprotein</keyword>
<dbReference type="FunFam" id="2.90.10.10:FF:000005">
    <property type="entry name" value="G-type lectin S-receptor-like serine/threonine-protein kinase"/>
    <property type="match status" value="1"/>
</dbReference>
<dbReference type="InterPro" id="IPR008271">
    <property type="entry name" value="Ser/Thr_kinase_AS"/>
</dbReference>
<evidence type="ECO:0000259" key="21">
    <source>
        <dbReference type="PROSITE" id="PS50011"/>
    </source>
</evidence>
<comment type="similarity">
    <text evidence="16">Belongs to the protein kinase superfamily. Ser/Thr protein kinase family.</text>
</comment>
<gene>
    <name evidence="25" type="ORF">CEY00_Acc09649</name>
</gene>
<evidence type="ECO:0000256" key="4">
    <source>
        <dbReference type="ARBA" id="ARBA00022679"/>
    </source>
</evidence>
<keyword evidence="2" id="KW-1003">Cell membrane</keyword>
<accession>A0A2R6RAZ9</accession>
<comment type="catalytic activity">
    <reaction evidence="14 16">
        <text>L-threonyl-[protein] + ATP = O-phospho-L-threonyl-[protein] + ADP + H(+)</text>
        <dbReference type="Rhea" id="RHEA:46608"/>
        <dbReference type="Rhea" id="RHEA-COMP:11060"/>
        <dbReference type="Rhea" id="RHEA-COMP:11605"/>
        <dbReference type="ChEBI" id="CHEBI:15378"/>
        <dbReference type="ChEBI" id="CHEBI:30013"/>
        <dbReference type="ChEBI" id="CHEBI:30616"/>
        <dbReference type="ChEBI" id="CHEBI:61977"/>
        <dbReference type="ChEBI" id="CHEBI:456216"/>
        <dbReference type="EC" id="2.7.11.1"/>
    </reaction>
</comment>
<evidence type="ECO:0000256" key="17">
    <source>
        <dbReference type="PROSITE-ProRule" id="PRU00076"/>
    </source>
</evidence>
<dbReference type="InterPro" id="IPR036426">
    <property type="entry name" value="Bulb-type_lectin_dom_sf"/>
</dbReference>
<evidence type="ECO:0000256" key="19">
    <source>
        <dbReference type="SAM" id="Phobius"/>
    </source>
</evidence>
<evidence type="ECO:0000256" key="16">
    <source>
        <dbReference type="PIRNR" id="PIRNR000641"/>
    </source>
</evidence>
<feature type="domain" description="Protein kinase" evidence="21">
    <location>
        <begin position="497"/>
        <end position="775"/>
    </location>
</feature>
<keyword evidence="25" id="KW-0430">Lectin</keyword>
<keyword evidence="4 16" id="KW-0808">Transferase</keyword>
<evidence type="ECO:0000256" key="6">
    <source>
        <dbReference type="ARBA" id="ARBA00022729"/>
    </source>
</evidence>
<dbReference type="PANTHER" id="PTHR27002:SF864">
    <property type="entry name" value="RECEPTOR-LIKE SERINE_THREONINE-PROTEIN KINASE"/>
    <property type="match status" value="1"/>
</dbReference>
<keyword evidence="10 19" id="KW-1133">Transmembrane helix</keyword>
<dbReference type="InterPro" id="IPR003609">
    <property type="entry name" value="Pan_app"/>
</dbReference>
<keyword evidence="11 19" id="KW-0472">Membrane</keyword>
<comment type="caution">
    <text evidence="25">The sequence shown here is derived from an EMBL/GenBank/DDBJ whole genome shotgun (WGS) entry which is preliminary data.</text>
</comment>
<dbReference type="AlphaFoldDB" id="A0A2R6RAZ9"/>
<evidence type="ECO:0000256" key="5">
    <source>
        <dbReference type="ARBA" id="ARBA00022692"/>
    </source>
</evidence>
<feature type="transmembrane region" description="Helical" evidence="19">
    <location>
        <begin position="429"/>
        <end position="451"/>
    </location>
</feature>
<dbReference type="InterPro" id="IPR000719">
    <property type="entry name" value="Prot_kinase_dom"/>
</dbReference>
<dbReference type="FunFam" id="1.10.510.10:FF:000060">
    <property type="entry name" value="G-type lectin S-receptor-like serine/threonine-protein kinase"/>
    <property type="match status" value="1"/>
</dbReference>
<dbReference type="GO" id="GO:0048544">
    <property type="term" value="P:recognition of pollen"/>
    <property type="evidence" value="ECO:0007669"/>
    <property type="project" value="InterPro"/>
</dbReference>
<organism evidence="25 26">
    <name type="scientific">Actinidia chinensis var. chinensis</name>
    <name type="common">Chinese soft-hair kiwi</name>
    <dbReference type="NCBI Taxonomy" id="1590841"/>
    <lineage>
        <taxon>Eukaryota</taxon>
        <taxon>Viridiplantae</taxon>
        <taxon>Streptophyta</taxon>
        <taxon>Embryophyta</taxon>
        <taxon>Tracheophyta</taxon>
        <taxon>Spermatophyta</taxon>
        <taxon>Magnoliopsida</taxon>
        <taxon>eudicotyledons</taxon>
        <taxon>Gunneridae</taxon>
        <taxon>Pentapetalae</taxon>
        <taxon>asterids</taxon>
        <taxon>Ericales</taxon>
        <taxon>Actinidiaceae</taxon>
        <taxon>Actinidia</taxon>
    </lineage>
</organism>
<dbReference type="InterPro" id="IPR001480">
    <property type="entry name" value="Bulb-type_lectin_dom"/>
</dbReference>
<dbReference type="GO" id="GO:0004674">
    <property type="term" value="F:protein serine/threonine kinase activity"/>
    <property type="evidence" value="ECO:0007669"/>
    <property type="project" value="UniProtKB-KW"/>
</dbReference>
<dbReference type="EC" id="2.7.11.1" evidence="16"/>
<dbReference type="STRING" id="1590841.A0A2R6RAZ9"/>
<evidence type="ECO:0000256" key="14">
    <source>
        <dbReference type="ARBA" id="ARBA00047899"/>
    </source>
</evidence>
<dbReference type="GO" id="GO:0005524">
    <property type="term" value="F:ATP binding"/>
    <property type="evidence" value="ECO:0007669"/>
    <property type="project" value="UniProtKB-KW"/>
</dbReference>
<dbReference type="InterPro" id="IPR024171">
    <property type="entry name" value="SRK-like_kinase"/>
</dbReference>
<evidence type="ECO:0000256" key="8">
    <source>
        <dbReference type="ARBA" id="ARBA00022777"/>
    </source>
</evidence>
<dbReference type="Pfam" id="PF11883">
    <property type="entry name" value="DUF3403"/>
    <property type="match status" value="1"/>
</dbReference>
<evidence type="ECO:0000256" key="9">
    <source>
        <dbReference type="ARBA" id="ARBA00022840"/>
    </source>
</evidence>
<proteinExistence type="inferred from homology"/>
<dbReference type="PANTHER" id="PTHR27002">
    <property type="entry name" value="RECEPTOR-LIKE SERINE/THREONINE-PROTEIN KINASE SD1-8"/>
    <property type="match status" value="1"/>
</dbReference>
<evidence type="ECO:0000259" key="22">
    <source>
        <dbReference type="PROSITE" id="PS50026"/>
    </source>
</evidence>
<evidence type="ECO:0000256" key="7">
    <source>
        <dbReference type="ARBA" id="ARBA00022741"/>
    </source>
</evidence>
<evidence type="ECO:0000256" key="11">
    <source>
        <dbReference type="ARBA" id="ARBA00023136"/>
    </source>
</evidence>
<evidence type="ECO:0000256" key="18">
    <source>
        <dbReference type="SAM" id="MobiDB-lite"/>
    </source>
</evidence>
<dbReference type="PROSITE" id="PS50011">
    <property type="entry name" value="PROTEIN_KINASE_DOM"/>
    <property type="match status" value="1"/>
</dbReference>
<comment type="catalytic activity">
    <reaction evidence="15 16">
        <text>L-seryl-[protein] + ATP = O-phospho-L-seryl-[protein] + ADP + H(+)</text>
        <dbReference type="Rhea" id="RHEA:17989"/>
        <dbReference type="Rhea" id="RHEA-COMP:9863"/>
        <dbReference type="Rhea" id="RHEA-COMP:11604"/>
        <dbReference type="ChEBI" id="CHEBI:15378"/>
        <dbReference type="ChEBI" id="CHEBI:29999"/>
        <dbReference type="ChEBI" id="CHEBI:30616"/>
        <dbReference type="ChEBI" id="CHEBI:83421"/>
        <dbReference type="ChEBI" id="CHEBI:456216"/>
        <dbReference type="EC" id="2.7.11.1"/>
    </reaction>
</comment>
<dbReference type="Pfam" id="PF08276">
    <property type="entry name" value="PAN_2"/>
    <property type="match status" value="1"/>
</dbReference>
<evidence type="ECO:0000256" key="1">
    <source>
        <dbReference type="ARBA" id="ARBA00004251"/>
    </source>
</evidence>
<comment type="caution">
    <text evidence="17">Lacks conserved residue(s) required for the propagation of feature annotation.</text>
</comment>
<dbReference type="GO" id="GO:0005886">
    <property type="term" value="C:plasma membrane"/>
    <property type="evidence" value="ECO:0007669"/>
    <property type="project" value="UniProtKB-SubCell"/>
</dbReference>
<dbReference type="SMART" id="SM00473">
    <property type="entry name" value="PAN_AP"/>
    <property type="match status" value="1"/>
</dbReference>
<keyword evidence="5 19" id="KW-0812">Transmembrane</keyword>
<keyword evidence="7 16" id="KW-0547">Nucleotide-binding</keyword>
<evidence type="ECO:0000259" key="23">
    <source>
        <dbReference type="PROSITE" id="PS50927"/>
    </source>
</evidence>
<evidence type="ECO:0000256" key="12">
    <source>
        <dbReference type="ARBA" id="ARBA00023157"/>
    </source>
</evidence>
<keyword evidence="3 16" id="KW-0723">Serine/threonine-protein kinase</keyword>
<reference evidence="25 26" key="1">
    <citation type="submission" date="2017-07" db="EMBL/GenBank/DDBJ databases">
        <title>An improved, manually edited Actinidia chinensis var. chinensis (kiwifruit) genome highlights the challenges associated with draft genomes and gene prediction in plants.</title>
        <authorList>
            <person name="Pilkington S."/>
            <person name="Crowhurst R."/>
            <person name="Hilario E."/>
            <person name="Nardozza S."/>
            <person name="Fraser L."/>
            <person name="Peng Y."/>
            <person name="Gunaseelan K."/>
            <person name="Simpson R."/>
            <person name="Tahir J."/>
            <person name="Deroles S."/>
            <person name="Templeton K."/>
            <person name="Luo Z."/>
            <person name="Davy M."/>
            <person name="Cheng C."/>
            <person name="Mcneilage M."/>
            <person name="Scaglione D."/>
            <person name="Liu Y."/>
            <person name="Zhang Q."/>
            <person name="Datson P."/>
            <person name="De Silva N."/>
            <person name="Gardiner S."/>
            <person name="Bassett H."/>
            <person name="Chagne D."/>
            <person name="Mccallum J."/>
            <person name="Dzierzon H."/>
            <person name="Deng C."/>
            <person name="Wang Y.-Y."/>
            <person name="Barron N."/>
            <person name="Manako K."/>
            <person name="Bowen J."/>
            <person name="Foster T."/>
            <person name="Erridge Z."/>
            <person name="Tiffin H."/>
            <person name="Waite C."/>
            <person name="Davies K."/>
            <person name="Grierson E."/>
            <person name="Laing W."/>
            <person name="Kirk R."/>
            <person name="Chen X."/>
            <person name="Wood M."/>
            <person name="Montefiori M."/>
            <person name="Brummell D."/>
            <person name="Schwinn K."/>
            <person name="Catanach A."/>
            <person name="Fullerton C."/>
            <person name="Li D."/>
            <person name="Meiyalaghan S."/>
            <person name="Nieuwenhuizen N."/>
            <person name="Read N."/>
            <person name="Prakash R."/>
            <person name="Hunter D."/>
            <person name="Zhang H."/>
            <person name="Mckenzie M."/>
            <person name="Knabel M."/>
            <person name="Harris A."/>
            <person name="Allan A."/>
            <person name="Chen A."/>
            <person name="Janssen B."/>
            <person name="Plunkett B."/>
            <person name="Dwamena C."/>
            <person name="Voogd C."/>
            <person name="Leif D."/>
            <person name="Lafferty D."/>
            <person name="Souleyre E."/>
            <person name="Varkonyi-Gasic E."/>
            <person name="Gambi F."/>
            <person name="Hanley J."/>
            <person name="Yao J.-L."/>
            <person name="Cheung J."/>
            <person name="David K."/>
            <person name="Warren B."/>
            <person name="Marsh K."/>
            <person name="Snowden K."/>
            <person name="Lin-Wang K."/>
            <person name="Brian L."/>
            <person name="Martinez-Sanchez M."/>
            <person name="Wang M."/>
            <person name="Ileperuma N."/>
            <person name="Macnee N."/>
            <person name="Campin R."/>
            <person name="Mcatee P."/>
            <person name="Drummond R."/>
            <person name="Espley R."/>
            <person name="Ireland H."/>
            <person name="Wu R."/>
            <person name="Atkinson R."/>
            <person name="Karunairetnam S."/>
            <person name="Bulley S."/>
            <person name="Chunkath S."/>
            <person name="Hanley Z."/>
            <person name="Storey R."/>
            <person name="Thrimawithana A."/>
            <person name="Thomson S."/>
            <person name="David C."/>
            <person name="Testolin R."/>
        </authorList>
    </citation>
    <scope>NUCLEOTIDE SEQUENCE [LARGE SCALE GENOMIC DNA]</scope>
    <source>
        <strain evidence="26">cv. Red5</strain>
        <tissue evidence="25">Young leaf</tissue>
    </source>
</reference>
<sequence>MMVFPLIVLCILAIPLSVFFTNALDTLSPSQTLTDNGQTLVSVGEHFELGFFSPWNSGNRYVGIWFKQVPLQTPIWVANRNNPITDSSGVLEITPTGNILITKSNQTNPIWYSNSSSPSATTSTVQLLDTGNLVVKSGNSWNYLWQSFDDPCDTLVPGMKLGWNLEAKKEWYMTSWKSLGDPAPGDYTYRLDPRGLPQVVLRQGSTVVYRSGPWDGVRFGGGPPLKENTVFSPIFVFNESYVYYSFQNIDDGIISRFVVNQSGQLDHMTWNPRLGEWNSIVALRGDTCDGYNLCGSYGLCNTNKQPICNCPDGFEPRQPLDWKRLTWTGGCVRTTEPNCSTPQGFMKVSGLKLPDTSNFLVNSGMSKVDCEAACLRNCSCMGYAKTDISGCVVWFGELLDIRMYNEGGQDLYIRMAASELGSKKKKPTAVIASVSVISGILVLGLISWFVIRKRIVQGRGAQRLGDATNQGQQNNGEENLELPLFDLATISTATNNFSIDNKIGEGGFGPVYRGQLSTGREIAVKRLSKTSGQGLKEFKNEVILISKLQHRNLVRLLGCCIHEEERMLVYEYMPNKSLDFLIFNQTRGTSLNWDKRFDIIVGIARGLLYLHRDSRLRIIHRDLKASNILLDGELNPKISDFGLARTFGGDQPEENTNRVIGTYGYMSPEYAIDGLFSVKSDVFSFGVLVLEIVSGKKNRGFYHPDHDLNLLGHAWKLWNEGKPMKLVDASMETPVPTLEVLRCIQMALLCVQQRPEDRPGMPSVLLMLDSENPTLLQPKQPGFYSERFMGDTDSSSTGRNPFTSNEVTITTLHGR</sequence>
<name>A0A2R6RAZ9_ACTCC</name>